<dbReference type="EMBL" id="BARS01047753">
    <property type="protein sequence ID" value="GAG29471.1"/>
    <property type="molecule type" value="Genomic_DNA"/>
</dbReference>
<accession>X0XXL5</accession>
<dbReference type="InterPro" id="IPR036097">
    <property type="entry name" value="HisK_dim/P_sf"/>
</dbReference>
<dbReference type="InterPro" id="IPR003018">
    <property type="entry name" value="GAF"/>
</dbReference>
<evidence type="ECO:0000259" key="1">
    <source>
        <dbReference type="SMART" id="SM00065"/>
    </source>
</evidence>
<sequence length="244" mass="26629">FAIAASATVYLATLISTQLHERERHLSALLETTQTVSSTLSLPEVLERLAISAAKALATSRASIRLLDETGEHLHMAVAHGLSEEYQTKGLVDVSRSPLDQEALSGNVVIVKQTATDHRIQYPEQVLKEGIGSILVAPIIGRGSPLGVLRVYAVQPNRFTAGDAHFVLAIAQQGAVALENALAHETLQQADKERAQFVRTITHELRAPVSGAQSLLRVLLKLRKVKLNPQQRDILSRVEARFDF</sequence>
<dbReference type="SUPFAM" id="SSF47384">
    <property type="entry name" value="Homodimeric domain of signal transducing histidine kinase"/>
    <property type="match status" value="1"/>
</dbReference>
<dbReference type="SUPFAM" id="SSF55781">
    <property type="entry name" value="GAF domain-like"/>
    <property type="match status" value="1"/>
</dbReference>
<protein>
    <recommendedName>
        <fullName evidence="1">GAF domain-containing protein</fullName>
    </recommendedName>
</protein>
<proteinExistence type="predicted"/>
<dbReference type="InterPro" id="IPR029016">
    <property type="entry name" value="GAF-like_dom_sf"/>
</dbReference>
<reference evidence="2" key="1">
    <citation type="journal article" date="2014" name="Front. Microbiol.">
        <title>High frequency of phylogenetically diverse reductive dehalogenase-homologous genes in deep subseafloor sedimentary metagenomes.</title>
        <authorList>
            <person name="Kawai M."/>
            <person name="Futagami T."/>
            <person name="Toyoda A."/>
            <person name="Takaki Y."/>
            <person name="Nishi S."/>
            <person name="Hori S."/>
            <person name="Arai W."/>
            <person name="Tsubouchi T."/>
            <person name="Morono Y."/>
            <person name="Uchiyama I."/>
            <person name="Ito T."/>
            <person name="Fujiyama A."/>
            <person name="Inagaki F."/>
            <person name="Takami H."/>
        </authorList>
    </citation>
    <scope>NUCLEOTIDE SEQUENCE</scope>
    <source>
        <strain evidence="2">Expedition CK06-06</strain>
    </source>
</reference>
<dbReference type="Gene3D" id="3.30.450.40">
    <property type="match status" value="1"/>
</dbReference>
<dbReference type="AlphaFoldDB" id="X0XXL5"/>
<comment type="caution">
    <text evidence="2">The sequence shown here is derived from an EMBL/GenBank/DDBJ whole genome shotgun (WGS) entry which is preliminary data.</text>
</comment>
<gene>
    <name evidence="2" type="ORF">S01H1_71686</name>
</gene>
<feature type="domain" description="GAF" evidence="1">
    <location>
        <begin position="41"/>
        <end position="188"/>
    </location>
</feature>
<dbReference type="Gene3D" id="1.10.287.130">
    <property type="match status" value="1"/>
</dbReference>
<feature type="non-terminal residue" evidence="2">
    <location>
        <position position="244"/>
    </location>
</feature>
<evidence type="ECO:0000313" key="2">
    <source>
        <dbReference type="EMBL" id="GAG29471.1"/>
    </source>
</evidence>
<dbReference type="Pfam" id="PF13185">
    <property type="entry name" value="GAF_2"/>
    <property type="match status" value="1"/>
</dbReference>
<feature type="non-terminal residue" evidence="2">
    <location>
        <position position="1"/>
    </location>
</feature>
<dbReference type="SMART" id="SM00065">
    <property type="entry name" value="GAF"/>
    <property type="match status" value="1"/>
</dbReference>
<organism evidence="2">
    <name type="scientific">marine sediment metagenome</name>
    <dbReference type="NCBI Taxonomy" id="412755"/>
    <lineage>
        <taxon>unclassified sequences</taxon>
        <taxon>metagenomes</taxon>
        <taxon>ecological metagenomes</taxon>
    </lineage>
</organism>
<name>X0XXL5_9ZZZZ</name>
<dbReference type="Pfam" id="PF00512">
    <property type="entry name" value="HisKA"/>
    <property type="match status" value="1"/>
</dbReference>
<dbReference type="InterPro" id="IPR003661">
    <property type="entry name" value="HisK_dim/P_dom"/>
</dbReference>
<dbReference type="GO" id="GO:0000155">
    <property type="term" value="F:phosphorelay sensor kinase activity"/>
    <property type="evidence" value="ECO:0007669"/>
    <property type="project" value="InterPro"/>
</dbReference>